<dbReference type="SUPFAM" id="SSF53067">
    <property type="entry name" value="Actin-like ATPase domain"/>
    <property type="match status" value="2"/>
</dbReference>
<protein>
    <recommendedName>
        <fullName evidence="7">Glycerol kinase</fullName>
    </recommendedName>
</protein>
<dbReference type="AlphaFoldDB" id="B7GD80"/>
<dbReference type="Pfam" id="PF02782">
    <property type="entry name" value="FGGY_C"/>
    <property type="match status" value="1"/>
</dbReference>
<dbReference type="GeneID" id="7198955"/>
<reference evidence="6" key="2">
    <citation type="submission" date="2008-08" db="EMBL/GenBank/DDBJ databases">
        <authorList>
            <consortium name="Diatom Consortium"/>
            <person name="Grigoriev I."/>
            <person name="Grimwood J."/>
            <person name="Kuo A."/>
            <person name="Otillar R.P."/>
            <person name="Salamov A."/>
            <person name="Detter J.C."/>
            <person name="Lindquist E."/>
            <person name="Shapiro H."/>
            <person name="Lucas S."/>
            <person name="Glavina del Rio T."/>
            <person name="Pitluck S."/>
            <person name="Rokhsar D."/>
            <person name="Bowler C."/>
        </authorList>
    </citation>
    <scope>GENOME REANNOTATION</scope>
    <source>
        <strain evidence="6">CCAP 1055/1</strain>
    </source>
</reference>
<dbReference type="PaxDb" id="2850-Phatr50182"/>
<name>B7GD80_PHATC</name>
<dbReference type="STRING" id="556484.B7GD80"/>
<evidence type="ECO:0000256" key="1">
    <source>
        <dbReference type="ARBA" id="ARBA00022679"/>
    </source>
</evidence>
<dbReference type="PANTHER" id="PTHR43095">
    <property type="entry name" value="SUGAR KINASE"/>
    <property type="match status" value="1"/>
</dbReference>
<dbReference type="Proteomes" id="UP000000759">
    <property type="component" value="Chromosome 27"/>
</dbReference>
<gene>
    <name evidence="5" type="ORF">PHATRDRAFT_50182</name>
</gene>
<dbReference type="InterPro" id="IPR018484">
    <property type="entry name" value="FGGY_N"/>
</dbReference>
<proteinExistence type="predicted"/>
<keyword evidence="2" id="KW-0418">Kinase</keyword>
<dbReference type="Gene3D" id="3.30.420.40">
    <property type="match status" value="2"/>
</dbReference>
<accession>B7GD80</accession>
<dbReference type="KEGG" id="pti:PHATRDRAFT_50182"/>
<feature type="domain" description="Carbohydrate kinase FGGY C-terminal" evidence="4">
    <location>
        <begin position="326"/>
        <end position="501"/>
    </location>
</feature>
<evidence type="ECO:0000256" key="2">
    <source>
        <dbReference type="ARBA" id="ARBA00022777"/>
    </source>
</evidence>
<dbReference type="RefSeq" id="XP_002185006.1">
    <property type="nucleotide sequence ID" value="XM_002184970.1"/>
</dbReference>
<dbReference type="Pfam" id="PF00370">
    <property type="entry name" value="FGGY_N"/>
    <property type="match status" value="1"/>
</dbReference>
<feature type="domain" description="Carbohydrate kinase FGGY N-terminal" evidence="3">
    <location>
        <begin position="8"/>
        <end position="244"/>
    </location>
</feature>
<evidence type="ECO:0008006" key="7">
    <source>
        <dbReference type="Google" id="ProtNLM"/>
    </source>
</evidence>
<dbReference type="GO" id="GO:0005975">
    <property type="term" value="P:carbohydrate metabolic process"/>
    <property type="evidence" value="ECO:0007669"/>
    <property type="project" value="InterPro"/>
</dbReference>
<dbReference type="GO" id="GO:0016301">
    <property type="term" value="F:kinase activity"/>
    <property type="evidence" value="ECO:0007669"/>
    <property type="project" value="UniProtKB-KW"/>
</dbReference>
<dbReference type="InterPro" id="IPR050406">
    <property type="entry name" value="FGGY_Carb_Kinase"/>
</dbReference>
<dbReference type="OrthoDB" id="1728974at2759"/>
<keyword evidence="6" id="KW-1185">Reference proteome</keyword>
<evidence type="ECO:0000313" key="5">
    <source>
        <dbReference type="EMBL" id="EEC43453.1"/>
    </source>
</evidence>
<dbReference type="InParanoid" id="B7GD80"/>
<dbReference type="eggNOG" id="ENOG502S563">
    <property type="taxonomic scope" value="Eukaryota"/>
</dbReference>
<dbReference type="HOGENOM" id="CLU_009281_3_2_1"/>
<dbReference type="InterPro" id="IPR043129">
    <property type="entry name" value="ATPase_NBD"/>
</dbReference>
<keyword evidence="1" id="KW-0808">Transferase</keyword>
<evidence type="ECO:0000259" key="4">
    <source>
        <dbReference type="Pfam" id="PF02782"/>
    </source>
</evidence>
<dbReference type="PANTHER" id="PTHR43095:SF2">
    <property type="entry name" value="GLUCONOKINASE"/>
    <property type="match status" value="1"/>
</dbReference>
<evidence type="ECO:0000313" key="6">
    <source>
        <dbReference type="Proteomes" id="UP000000759"/>
    </source>
</evidence>
<dbReference type="EMBL" id="CM000629">
    <property type="protein sequence ID" value="EEC43453.1"/>
    <property type="molecule type" value="Genomic_DNA"/>
</dbReference>
<organism evidence="5 6">
    <name type="scientific">Phaeodactylum tricornutum (strain CCAP 1055/1)</name>
    <dbReference type="NCBI Taxonomy" id="556484"/>
    <lineage>
        <taxon>Eukaryota</taxon>
        <taxon>Sar</taxon>
        <taxon>Stramenopiles</taxon>
        <taxon>Ochrophyta</taxon>
        <taxon>Bacillariophyta</taxon>
        <taxon>Bacillariophyceae</taxon>
        <taxon>Bacillariophycidae</taxon>
        <taxon>Naviculales</taxon>
        <taxon>Phaeodactylaceae</taxon>
        <taxon>Phaeodactylum</taxon>
    </lineage>
</organism>
<reference evidence="5 6" key="1">
    <citation type="journal article" date="2008" name="Nature">
        <title>The Phaeodactylum genome reveals the evolutionary history of diatom genomes.</title>
        <authorList>
            <person name="Bowler C."/>
            <person name="Allen A.E."/>
            <person name="Badger J.H."/>
            <person name="Grimwood J."/>
            <person name="Jabbari K."/>
            <person name="Kuo A."/>
            <person name="Maheswari U."/>
            <person name="Martens C."/>
            <person name="Maumus F."/>
            <person name="Otillar R.P."/>
            <person name="Rayko E."/>
            <person name="Salamov A."/>
            <person name="Vandepoele K."/>
            <person name="Beszteri B."/>
            <person name="Gruber A."/>
            <person name="Heijde M."/>
            <person name="Katinka M."/>
            <person name="Mock T."/>
            <person name="Valentin K."/>
            <person name="Verret F."/>
            <person name="Berges J.A."/>
            <person name="Brownlee C."/>
            <person name="Cadoret J.P."/>
            <person name="Chiovitti A."/>
            <person name="Choi C.J."/>
            <person name="Coesel S."/>
            <person name="De Martino A."/>
            <person name="Detter J.C."/>
            <person name="Durkin C."/>
            <person name="Falciatore A."/>
            <person name="Fournet J."/>
            <person name="Haruta M."/>
            <person name="Huysman M.J."/>
            <person name="Jenkins B.D."/>
            <person name="Jiroutova K."/>
            <person name="Jorgensen R.E."/>
            <person name="Joubert Y."/>
            <person name="Kaplan A."/>
            <person name="Kroger N."/>
            <person name="Kroth P.G."/>
            <person name="La Roche J."/>
            <person name="Lindquist E."/>
            <person name="Lommer M."/>
            <person name="Martin-Jezequel V."/>
            <person name="Lopez P.J."/>
            <person name="Lucas S."/>
            <person name="Mangogna M."/>
            <person name="McGinnis K."/>
            <person name="Medlin L.K."/>
            <person name="Montsant A."/>
            <person name="Oudot-Le Secq M.P."/>
            <person name="Napoli C."/>
            <person name="Obornik M."/>
            <person name="Parker M.S."/>
            <person name="Petit J.L."/>
            <person name="Porcel B.M."/>
            <person name="Poulsen N."/>
            <person name="Robison M."/>
            <person name="Rychlewski L."/>
            <person name="Rynearson T.A."/>
            <person name="Schmutz J."/>
            <person name="Shapiro H."/>
            <person name="Siaut M."/>
            <person name="Stanley M."/>
            <person name="Sussman M.R."/>
            <person name="Taylor A.R."/>
            <person name="Vardi A."/>
            <person name="von Dassow P."/>
            <person name="Vyverman W."/>
            <person name="Willis A."/>
            <person name="Wyrwicz L.S."/>
            <person name="Rokhsar D.S."/>
            <person name="Weissenbach J."/>
            <person name="Armbrust E.V."/>
            <person name="Green B.R."/>
            <person name="Van de Peer Y."/>
            <person name="Grigoriev I.V."/>
        </authorList>
    </citation>
    <scope>NUCLEOTIDE SEQUENCE [LARGE SCALE GENOMIC DNA]</scope>
    <source>
        <strain evidence="5 6">CCAP 1055/1</strain>
    </source>
</reference>
<sequence length="554" mass="60254">MHNQNRVIVAIDLGSSSIRASAFSLVEADNDLNVVEAISGTSTSSPLALVEPNTGRIKLYLERDKKDETVFDAIDQCVDETLVKLRARLGRLAFEVVGVSFSNFVMNLLGVDEEGTVIGPEASISYACNSPDIAEEVATIRKQIGEENVRIHYQKSGCFLHEGYALAQLRVFYNRSVKNVCPEVTKWQTLASICLCRWLDQKSFPISYSEASWTGMLNYRTCEYEPDILNLLPNCCRRALPELADFDEPITLQKGIPSSSTYACRWPELRHARFFLGVGDGACANIGSKCSTMDQIACTVGTSAAARVCIPMEIGAADFKILPGLFCYRVDRHRVLVGGALTDGGSVVEWARQMLNIKESGAFDECMHKVSMLLDARYIQSASEDASFARTLTVVPFLSGERSTGFRGGATGAILGMTRDTTPAHVLLGCIEGVTLRMNAIIALIRQATEGDRKQRLIASGKALEVNELWRQMIADCSGLDVVLDMGTSEGTSRGAACLAAESLVSSKETSTAALPEQSTMSVVSTPDQNGAAYWRRATTSQEVLINALSPIFT</sequence>
<dbReference type="InterPro" id="IPR018485">
    <property type="entry name" value="FGGY_C"/>
</dbReference>
<evidence type="ECO:0000259" key="3">
    <source>
        <dbReference type="Pfam" id="PF00370"/>
    </source>
</evidence>